<dbReference type="EMBL" id="CP102096">
    <property type="protein sequence ID" value="UUM30988.1"/>
    <property type="molecule type" value="Genomic_DNA"/>
</dbReference>
<keyword evidence="2" id="KW-1134">Transmembrane beta strand</keyword>
<dbReference type="Proteomes" id="UP001058602">
    <property type="component" value="Chromosome 1"/>
</dbReference>
<keyword evidence="10" id="KW-1185">Reference proteome</keyword>
<keyword evidence="2" id="KW-0472">Membrane</keyword>
<dbReference type="SUPFAM" id="SSF56935">
    <property type="entry name" value="Porins"/>
    <property type="match status" value="1"/>
</dbReference>
<evidence type="ECO:0000256" key="5">
    <source>
        <dbReference type="ARBA" id="ARBA00023065"/>
    </source>
</evidence>
<evidence type="ECO:0000256" key="2">
    <source>
        <dbReference type="ARBA" id="ARBA00022452"/>
    </source>
</evidence>
<name>A0ABY5LG16_9VIBR</name>
<gene>
    <name evidence="9" type="ORF">NP165_02230</name>
</gene>
<evidence type="ECO:0000256" key="6">
    <source>
        <dbReference type="ARBA" id="ARBA00023114"/>
    </source>
</evidence>
<evidence type="ECO:0000256" key="7">
    <source>
        <dbReference type="ARBA" id="ARBA00023237"/>
    </source>
</evidence>
<evidence type="ECO:0000256" key="1">
    <source>
        <dbReference type="ARBA" id="ARBA00022448"/>
    </source>
</evidence>
<organism evidence="9 10">
    <name type="scientific">Vibrio japonicus</name>
    <dbReference type="NCBI Taxonomy" id="1824638"/>
    <lineage>
        <taxon>Bacteria</taxon>
        <taxon>Pseudomonadati</taxon>
        <taxon>Pseudomonadota</taxon>
        <taxon>Gammaproteobacteria</taxon>
        <taxon>Vibrionales</taxon>
        <taxon>Vibrionaceae</taxon>
        <taxon>Vibrio</taxon>
    </lineage>
</organism>
<keyword evidence="3" id="KW-0812">Transmembrane</keyword>
<feature type="signal peptide" evidence="8">
    <location>
        <begin position="1"/>
        <end position="22"/>
    </location>
</feature>
<evidence type="ECO:0000256" key="4">
    <source>
        <dbReference type="ARBA" id="ARBA00022729"/>
    </source>
</evidence>
<keyword evidence="6" id="KW-0626">Porin</keyword>
<dbReference type="PANTHER" id="PTHR34501">
    <property type="entry name" value="PROTEIN YDDL-RELATED"/>
    <property type="match status" value="1"/>
</dbReference>
<evidence type="ECO:0000313" key="9">
    <source>
        <dbReference type="EMBL" id="UUM30988.1"/>
    </source>
</evidence>
<evidence type="ECO:0000313" key="10">
    <source>
        <dbReference type="Proteomes" id="UP001058602"/>
    </source>
</evidence>
<evidence type="ECO:0000256" key="8">
    <source>
        <dbReference type="SAM" id="SignalP"/>
    </source>
</evidence>
<dbReference type="Gene3D" id="2.40.160.10">
    <property type="entry name" value="Porin"/>
    <property type="match status" value="1"/>
</dbReference>
<accession>A0ABY5LG16</accession>
<protein>
    <recommendedName>
        <fullName evidence="11">Porin</fullName>
    </recommendedName>
</protein>
<evidence type="ECO:0000256" key="3">
    <source>
        <dbReference type="ARBA" id="ARBA00022692"/>
    </source>
</evidence>
<keyword evidence="4 8" id="KW-0732">Signal</keyword>
<keyword evidence="5" id="KW-0406">Ion transport</keyword>
<feature type="chain" id="PRO_5047036892" description="Porin" evidence="8">
    <location>
        <begin position="23"/>
        <end position="346"/>
    </location>
</feature>
<reference evidence="9" key="1">
    <citation type="submission" date="2022-07" db="EMBL/GenBank/DDBJ databases">
        <title>Complete genome of Vibrio japonicus strain JCM 31412T and phylogenomic assessment of the Nereis clade of the genus Vibrio.</title>
        <authorList>
            <person name="Shlafstein M.D."/>
            <person name="Emsley S.A."/>
            <person name="Ushijima B."/>
            <person name="Videau P."/>
            <person name="Saw J.H."/>
        </authorList>
    </citation>
    <scope>NUCLEOTIDE SEQUENCE</scope>
    <source>
        <strain evidence="9">JCM 31412</strain>
    </source>
</reference>
<dbReference type="PANTHER" id="PTHR34501:SF9">
    <property type="entry name" value="MAJOR OUTER MEMBRANE PROTEIN P.IA"/>
    <property type="match status" value="1"/>
</dbReference>
<dbReference type="InterPro" id="IPR023614">
    <property type="entry name" value="Porin_dom_sf"/>
</dbReference>
<dbReference type="InterPro" id="IPR050298">
    <property type="entry name" value="Gram-neg_bact_OMP"/>
</dbReference>
<sequence length="346" mass="38787">MKRQSIFCLLSPIFLLSQASYADVTLYENDHYELEAYGKLKAVLHYKQHQSPATQFQDDSSRVGFKGKYELVPDVSLRGVVEVGSHFNQSHHDDLFSLRLAHVGVDTDYGMVAWGKQEALIHNLDNYDFSNKLGGVAHYTRDEMNNKRNENTLSYQLDWQDWRLEAQANGSRKLDRSVRLRAGGESLKVAETEVEDGLGFGIRYKIEPHNIQLRVASQLTNYQHGSTAWSVAATGVKTGKLSSGQNWRLGATLGYYSLEDGTESASAQTVGVSGKVQLLDPVHAYVTAESISGKKDISRGHEHAVTSGVEYHITKDAKVYTEAQQSWFDSSKEDQRQWVLGGVYQF</sequence>
<dbReference type="RefSeq" id="WP_257084714.1">
    <property type="nucleotide sequence ID" value="NZ_CP102096.1"/>
</dbReference>
<proteinExistence type="predicted"/>
<evidence type="ECO:0008006" key="11">
    <source>
        <dbReference type="Google" id="ProtNLM"/>
    </source>
</evidence>
<keyword evidence="1" id="KW-0813">Transport</keyword>
<keyword evidence="7" id="KW-0998">Cell outer membrane</keyword>